<evidence type="ECO:0000256" key="1">
    <source>
        <dbReference type="SAM" id="MobiDB-lite"/>
    </source>
</evidence>
<organism evidence="2 3">
    <name type="scientific">Henriciella barbarensis</name>
    <dbReference type="NCBI Taxonomy" id="86342"/>
    <lineage>
        <taxon>Bacteria</taxon>
        <taxon>Pseudomonadati</taxon>
        <taxon>Pseudomonadota</taxon>
        <taxon>Alphaproteobacteria</taxon>
        <taxon>Hyphomonadales</taxon>
        <taxon>Hyphomonadaceae</taxon>
        <taxon>Henriciella</taxon>
    </lineage>
</organism>
<feature type="compositionally biased region" description="Polar residues" evidence="1">
    <location>
        <begin position="1"/>
        <end position="13"/>
    </location>
</feature>
<comment type="caution">
    <text evidence="2">The sequence shown here is derived from an EMBL/GenBank/DDBJ whole genome shotgun (WGS) entry which is preliminary data.</text>
</comment>
<evidence type="ECO:0000313" key="3">
    <source>
        <dbReference type="Proteomes" id="UP000265431"/>
    </source>
</evidence>
<dbReference type="EMBL" id="QWGB01000005">
    <property type="protein sequence ID" value="RIJ24414.1"/>
    <property type="molecule type" value="Genomic_DNA"/>
</dbReference>
<gene>
    <name evidence="2" type="ORF">D1224_09310</name>
</gene>
<accession>A0A399R1P5</accession>
<protein>
    <recommendedName>
        <fullName evidence="4">Thioesterase family protein</fullName>
    </recommendedName>
</protein>
<dbReference type="SUPFAM" id="SSF54637">
    <property type="entry name" value="Thioesterase/thiol ester dehydrase-isomerase"/>
    <property type="match status" value="1"/>
</dbReference>
<dbReference type="Proteomes" id="UP000265431">
    <property type="component" value="Unassembled WGS sequence"/>
</dbReference>
<name>A0A399R1P5_9PROT</name>
<proteinExistence type="predicted"/>
<sequence>MTTPATITIPNQFNGPPGSGNGGYSAGLLAQHLDGPHTIRLNAPIPLETPLTIARDGDNTVLLAGDTLIMTARPEVPGIDPRPAPSFEAAKTASQHPRPFGAGELSVCFVCGRGREPGEGLRIFCGQLDDPETAATIWTPHETFADEDGLVRPEIVWSALDCPGGFSLPDVDRALLGEMNAQILERPRVGEPLIIASWRTGGKGRKHFAGTALYTRDGTLLAHADTLWFAVDTAQFEANA</sequence>
<dbReference type="AlphaFoldDB" id="A0A399R1P5"/>
<dbReference type="OrthoDB" id="5495835at2"/>
<reference evidence="2 3" key="1">
    <citation type="submission" date="2018-08" db="EMBL/GenBank/DDBJ databases">
        <title>Henriciella mobilis sp. nov., isolated from seawater.</title>
        <authorList>
            <person name="Cheng H."/>
            <person name="Wu Y.-H."/>
            <person name="Xu X.-W."/>
            <person name="Guo L.-L."/>
        </authorList>
    </citation>
    <scope>NUCLEOTIDE SEQUENCE [LARGE SCALE GENOMIC DNA]</scope>
    <source>
        <strain evidence="2 3">CCUG66934</strain>
    </source>
</reference>
<dbReference type="InterPro" id="IPR029069">
    <property type="entry name" value="HotDog_dom_sf"/>
</dbReference>
<feature type="region of interest" description="Disordered" evidence="1">
    <location>
        <begin position="1"/>
        <end position="20"/>
    </location>
</feature>
<evidence type="ECO:0000313" key="2">
    <source>
        <dbReference type="EMBL" id="RIJ24414.1"/>
    </source>
</evidence>
<evidence type="ECO:0008006" key="4">
    <source>
        <dbReference type="Google" id="ProtNLM"/>
    </source>
</evidence>
<dbReference type="RefSeq" id="WP_119379603.1">
    <property type="nucleotide sequence ID" value="NZ_QWGB01000005.1"/>
</dbReference>
<keyword evidence="3" id="KW-1185">Reference proteome</keyword>
<dbReference type="Gene3D" id="3.10.129.10">
    <property type="entry name" value="Hotdog Thioesterase"/>
    <property type="match status" value="1"/>
</dbReference>